<evidence type="ECO:0000313" key="6">
    <source>
        <dbReference type="Proteomes" id="UP000441032"/>
    </source>
</evidence>
<dbReference type="RefSeq" id="WP_154206383.1">
    <property type="nucleotide sequence ID" value="NZ_WJYN01000002.1"/>
</dbReference>
<evidence type="ECO:0000259" key="4">
    <source>
        <dbReference type="PROSITE" id="PS51371"/>
    </source>
</evidence>
<evidence type="ECO:0000256" key="2">
    <source>
        <dbReference type="PROSITE-ProRule" id="PRU00703"/>
    </source>
</evidence>
<dbReference type="InterPro" id="IPR014710">
    <property type="entry name" value="RmlC-like_jellyroll"/>
</dbReference>
<dbReference type="InterPro" id="IPR000644">
    <property type="entry name" value="CBS_dom"/>
</dbReference>
<proteinExistence type="predicted"/>
<dbReference type="SUPFAM" id="SSF54631">
    <property type="entry name" value="CBS-domain pair"/>
    <property type="match status" value="1"/>
</dbReference>
<dbReference type="InterPro" id="IPR051257">
    <property type="entry name" value="Diverse_CBS-Domain"/>
</dbReference>
<gene>
    <name evidence="5" type="ORF">GJQ57_07875</name>
</gene>
<comment type="caution">
    <text evidence="5">The sequence shown here is derived from an EMBL/GenBank/DDBJ whole genome shotgun (WGS) entry which is preliminary data.</text>
</comment>
<reference evidence="5 6" key="1">
    <citation type="submission" date="2019-11" db="EMBL/GenBank/DDBJ databases">
        <title>Phenotypic characterization of an OXA-22 and OXA-60 co-producing Ralstonia pickettii clinical strain.</title>
        <authorList>
            <person name="He F."/>
        </authorList>
    </citation>
    <scope>NUCLEOTIDE SEQUENCE [LARGE SCALE GENOMIC DNA]</scope>
    <source>
        <strain evidence="5 6">PSLESD1</strain>
    </source>
</reference>
<dbReference type="EMBL" id="WJYN01000002">
    <property type="protein sequence ID" value="MRS98576.1"/>
    <property type="molecule type" value="Genomic_DNA"/>
</dbReference>
<dbReference type="SUPFAM" id="SSF51206">
    <property type="entry name" value="cAMP-binding domain-like"/>
    <property type="match status" value="1"/>
</dbReference>
<dbReference type="Pfam" id="PF00027">
    <property type="entry name" value="cNMP_binding"/>
    <property type="match status" value="1"/>
</dbReference>
<dbReference type="Gene3D" id="3.10.580.10">
    <property type="entry name" value="CBS-domain"/>
    <property type="match status" value="1"/>
</dbReference>
<dbReference type="Proteomes" id="UP000441032">
    <property type="component" value="Unassembled WGS sequence"/>
</dbReference>
<dbReference type="GO" id="GO:0008773">
    <property type="term" value="F:[protein-PII] uridylyltransferase activity"/>
    <property type="evidence" value="ECO:0007669"/>
    <property type="project" value="InterPro"/>
</dbReference>
<feature type="domain" description="Cyclic nucleotide-binding" evidence="3">
    <location>
        <begin position="11"/>
        <end position="125"/>
    </location>
</feature>
<dbReference type="Gene3D" id="2.60.120.10">
    <property type="entry name" value="Jelly Rolls"/>
    <property type="match status" value="1"/>
</dbReference>
<evidence type="ECO:0000259" key="3">
    <source>
        <dbReference type="PROSITE" id="PS50042"/>
    </source>
</evidence>
<dbReference type="AlphaFoldDB" id="A0A7X2HL98"/>
<dbReference type="SMART" id="SM00100">
    <property type="entry name" value="cNMP"/>
    <property type="match status" value="1"/>
</dbReference>
<dbReference type="SMART" id="SM00116">
    <property type="entry name" value="CBS"/>
    <property type="match status" value="1"/>
</dbReference>
<dbReference type="Pfam" id="PF00571">
    <property type="entry name" value="CBS"/>
    <property type="match status" value="1"/>
</dbReference>
<protein>
    <submittedName>
        <fullName evidence="5">Cyclic nucleotide-binding domain-containing protein</fullName>
    </submittedName>
</protein>
<dbReference type="PANTHER" id="PTHR43080:SF2">
    <property type="entry name" value="CBS DOMAIN-CONTAINING PROTEIN"/>
    <property type="match status" value="1"/>
</dbReference>
<organism evidence="5 6">
    <name type="scientific">Ralstonia pickettii</name>
    <name type="common">Burkholderia pickettii</name>
    <dbReference type="NCBI Taxonomy" id="329"/>
    <lineage>
        <taxon>Bacteria</taxon>
        <taxon>Pseudomonadati</taxon>
        <taxon>Pseudomonadota</taxon>
        <taxon>Betaproteobacteria</taxon>
        <taxon>Burkholderiales</taxon>
        <taxon>Burkholderiaceae</taxon>
        <taxon>Ralstonia</taxon>
    </lineage>
</organism>
<keyword evidence="1 2" id="KW-0129">CBS domain</keyword>
<evidence type="ECO:0000313" key="5">
    <source>
        <dbReference type="EMBL" id="MRS98576.1"/>
    </source>
</evidence>
<name>A0A7X2HL98_RALPI</name>
<dbReference type="InterPro" id="IPR046342">
    <property type="entry name" value="CBS_dom_sf"/>
</dbReference>
<dbReference type="Pfam" id="PF10335">
    <property type="entry name" value="DUF294_C"/>
    <property type="match status" value="1"/>
</dbReference>
<dbReference type="PROSITE" id="PS51371">
    <property type="entry name" value="CBS"/>
    <property type="match status" value="1"/>
</dbReference>
<evidence type="ECO:0000256" key="1">
    <source>
        <dbReference type="ARBA" id="ARBA00023122"/>
    </source>
</evidence>
<dbReference type="InterPro" id="IPR018821">
    <property type="entry name" value="DUF294_put_nucleoTrafse_sb-bd"/>
</dbReference>
<dbReference type="InterPro" id="IPR018490">
    <property type="entry name" value="cNMP-bd_dom_sf"/>
</dbReference>
<sequence length="608" mass="66538">MPSAFNFAVWPFDCLNQDEQRLVRDAVDIGYYPEGQTILDAGAAPLHLFVIIKGRVAQYDGDELIATYGPDDCFDGRALVAGKASSRFVAAEEVVAYQVARQAVRDLIAANATFGALLFSDLGSKLSAIAQRQSMETMQSLAVSHVSDAFIRPAHFVDAGTDVVSVVKLFQAQNTSNVLVRDGTASPPRVGIFTRSSLQRAVLQGTPLDRLPVGQMSQFSLITVPASAQIGDALTLMLRHRVHRLVVTRGDEILGLLESLDVFSFLANHSYLLTVQINLAQDLDALAQVAAQITRMVALLTRGGSRIDHVASLVREINARLFERAWQMVAPPELVENSCLFVMGSEGRGEQLLKTDQDNALVLRDGYVPPADLQRIVTRFSDALGAFGYPPCPGGIMLSRPEWCMTASDFARRIREWLILPSPEGLMHLAIFFDAHPVCGDAALLNQLRRALLELTVDNDAVLGRFAAAVEAFSAAPGWRDRLLGFGDSDPVLDVKKEGIFPIVHGVRSLALAHRILDETGTVPRLEALVRAGALDAHMAAELGDSLHFLMTLRLKAGLAEIDAHQPVSSDVHLARLSSLERDLLKDALSTVKRFKALLRQRWRTEWM</sequence>
<dbReference type="InterPro" id="IPR000595">
    <property type="entry name" value="cNMP-bd_dom"/>
</dbReference>
<feature type="domain" description="CBS" evidence="4">
    <location>
        <begin position="216"/>
        <end position="272"/>
    </location>
</feature>
<dbReference type="CDD" id="cd05401">
    <property type="entry name" value="NT_GlnE_GlnD_like"/>
    <property type="match status" value="1"/>
</dbReference>
<dbReference type="CDD" id="cd00038">
    <property type="entry name" value="CAP_ED"/>
    <property type="match status" value="1"/>
</dbReference>
<dbReference type="Pfam" id="PF03445">
    <property type="entry name" value="DUF294"/>
    <property type="match status" value="1"/>
</dbReference>
<dbReference type="InterPro" id="IPR005105">
    <property type="entry name" value="GlnD_Uridyltrans_N"/>
</dbReference>
<dbReference type="PANTHER" id="PTHR43080">
    <property type="entry name" value="CBS DOMAIN-CONTAINING PROTEIN CBSX3, MITOCHONDRIAL"/>
    <property type="match status" value="1"/>
</dbReference>
<dbReference type="PROSITE" id="PS50042">
    <property type="entry name" value="CNMP_BINDING_3"/>
    <property type="match status" value="1"/>
</dbReference>
<accession>A0A7X2HL98</accession>